<proteinExistence type="predicted"/>
<keyword evidence="1" id="KW-0472">Membrane</keyword>
<sequence>MSKKGRLQSWGNRFIKMITSSLFIILFIISLTAVIIFHILLNSNFTFHSSENTGDFLITIASPIIALSAFIVAFFTYKQKGLENEKKRIENIFFQLLNMHHEIVNSLEYELNSMEERVVKGRGYFRKVYRDLVKTYVEQRTGEPVSMEDLQRASYFIMEEKEGDHLLHYYRNLYQLVRWVTKHKGILEKHERKEYIQILKAQLSQYEISLLYIKTKHSENQEFYQLLQEYDFFNDNSRDSASKILERFKGDVKRNIEFQRKN</sequence>
<accession>A0ABT9ZZT4</accession>
<feature type="transmembrane region" description="Helical" evidence="1">
    <location>
        <begin position="21"/>
        <end position="41"/>
    </location>
</feature>
<evidence type="ECO:0000256" key="1">
    <source>
        <dbReference type="SAM" id="Phobius"/>
    </source>
</evidence>
<dbReference type="Proteomes" id="UP001230005">
    <property type="component" value="Unassembled WGS sequence"/>
</dbReference>
<evidence type="ECO:0000313" key="2">
    <source>
        <dbReference type="EMBL" id="MDQ0256754.1"/>
    </source>
</evidence>
<protein>
    <submittedName>
        <fullName evidence="2">Cell shape-determining protein MreC</fullName>
    </submittedName>
</protein>
<keyword evidence="1" id="KW-1133">Transmembrane helix</keyword>
<feature type="transmembrane region" description="Helical" evidence="1">
    <location>
        <begin position="56"/>
        <end position="77"/>
    </location>
</feature>
<dbReference type="Pfam" id="PF16872">
    <property type="entry name" value="putAbiC"/>
    <property type="match status" value="1"/>
</dbReference>
<keyword evidence="1" id="KW-0812">Transmembrane</keyword>
<dbReference type="EMBL" id="JAUSUG010000019">
    <property type="protein sequence ID" value="MDQ0256754.1"/>
    <property type="molecule type" value="Genomic_DNA"/>
</dbReference>
<gene>
    <name evidence="2" type="ORF">J2S74_004176</name>
</gene>
<keyword evidence="3" id="KW-1185">Reference proteome</keyword>
<name>A0ABT9ZZT4_9BACI</name>
<comment type="caution">
    <text evidence="2">The sequence shown here is derived from an EMBL/GenBank/DDBJ whole genome shotgun (WGS) entry which is preliminary data.</text>
</comment>
<evidence type="ECO:0000313" key="3">
    <source>
        <dbReference type="Proteomes" id="UP001230005"/>
    </source>
</evidence>
<organism evidence="2 3">
    <name type="scientific">Evansella vedderi</name>
    <dbReference type="NCBI Taxonomy" id="38282"/>
    <lineage>
        <taxon>Bacteria</taxon>
        <taxon>Bacillati</taxon>
        <taxon>Bacillota</taxon>
        <taxon>Bacilli</taxon>
        <taxon>Bacillales</taxon>
        <taxon>Bacillaceae</taxon>
        <taxon>Evansella</taxon>
    </lineage>
</organism>
<dbReference type="InterPro" id="IPR031709">
    <property type="entry name" value="PutAbiC"/>
</dbReference>
<reference evidence="2 3" key="1">
    <citation type="submission" date="2023-07" db="EMBL/GenBank/DDBJ databases">
        <title>Genomic Encyclopedia of Type Strains, Phase IV (KMG-IV): sequencing the most valuable type-strain genomes for metagenomic binning, comparative biology and taxonomic classification.</title>
        <authorList>
            <person name="Goeker M."/>
        </authorList>
    </citation>
    <scope>NUCLEOTIDE SEQUENCE [LARGE SCALE GENOMIC DNA]</scope>
    <source>
        <strain evidence="2 3">DSM 9768</strain>
    </source>
</reference>